<dbReference type="CDD" id="cd08939">
    <property type="entry name" value="KDSR-like_SDR_c"/>
    <property type="match status" value="1"/>
</dbReference>
<dbReference type="GO" id="GO:0030148">
    <property type="term" value="P:sphingolipid biosynthetic process"/>
    <property type="evidence" value="ECO:0007669"/>
    <property type="project" value="InterPro"/>
</dbReference>
<proteinExistence type="predicted"/>
<dbReference type="STRING" id="97972.A0A2V1EFR6"/>
<dbReference type="GO" id="GO:0000166">
    <property type="term" value="F:nucleotide binding"/>
    <property type="evidence" value="ECO:0007669"/>
    <property type="project" value="UniProtKB-KW"/>
</dbReference>
<dbReference type="EC" id="1.1.1.102" evidence="10"/>
<dbReference type="InterPro" id="IPR020904">
    <property type="entry name" value="Sc_DH/Rdtase_CS"/>
</dbReference>
<accession>A0A2V1EFR6</accession>
<dbReference type="OrthoDB" id="10267115at2759"/>
<evidence type="ECO:0000256" key="4">
    <source>
        <dbReference type="ARBA" id="ARBA00022741"/>
    </source>
</evidence>
<comment type="subcellular location">
    <subcellularLocation>
        <location evidence="1">Endoplasmic reticulum</location>
    </subcellularLocation>
</comment>
<dbReference type="PANTHER" id="PTHR43550">
    <property type="entry name" value="3-KETODIHYDROSPHINGOSINE REDUCTASE"/>
    <property type="match status" value="1"/>
</dbReference>
<keyword evidence="8" id="KW-0560">Oxidoreductase</keyword>
<evidence type="ECO:0000313" key="13">
    <source>
        <dbReference type="EMBL" id="PVI08594.1"/>
    </source>
</evidence>
<evidence type="ECO:0000256" key="8">
    <source>
        <dbReference type="ARBA" id="ARBA00023002"/>
    </source>
</evidence>
<evidence type="ECO:0000256" key="7">
    <source>
        <dbReference type="ARBA" id="ARBA00022919"/>
    </source>
</evidence>
<dbReference type="Gene3D" id="3.40.50.720">
    <property type="entry name" value="NAD(P)-binding Rossmann-like Domain"/>
    <property type="match status" value="1"/>
</dbReference>
<protein>
    <recommendedName>
        <fullName evidence="10">3-dehydrosphinganine reductase</fullName>
        <ecNumber evidence="10">1.1.1.102</ecNumber>
    </recommendedName>
</protein>
<dbReference type="InterPro" id="IPR045022">
    <property type="entry name" value="KDSR-like"/>
</dbReference>
<name>A0A2V1EFR6_9PLEO</name>
<dbReference type="GO" id="GO:0006666">
    <property type="term" value="P:3-keto-sphinganine metabolic process"/>
    <property type="evidence" value="ECO:0007669"/>
    <property type="project" value="InterPro"/>
</dbReference>
<evidence type="ECO:0000256" key="11">
    <source>
        <dbReference type="ARBA" id="ARBA00044737"/>
    </source>
</evidence>
<keyword evidence="9" id="KW-0443">Lipid metabolism</keyword>
<evidence type="ECO:0000256" key="12">
    <source>
        <dbReference type="ARBA" id="ARBA00048930"/>
    </source>
</evidence>
<evidence type="ECO:0000313" key="14">
    <source>
        <dbReference type="Proteomes" id="UP000244855"/>
    </source>
</evidence>
<evidence type="ECO:0000256" key="6">
    <source>
        <dbReference type="ARBA" id="ARBA00022857"/>
    </source>
</evidence>
<dbReference type="InterPro" id="IPR002347">
    <property type="entry name" value="SDR_fam"/>
</dbReference>
<evidence type="ECO:0000256" key="3">
    <source>
        <dbReference type="ARBA" id="ARBA00004991"/>
    </source>
</evidence>
<dbReference type="SUPFAM" id="SSF51735">
    <property type="entry name" value="NAD(P)-binding Rossmann-fold domains"/>
    <property type="match status" value="1"/>
</dbReference>
<dbReference type="PRINTS" id="PR00081">
    <property type="entry name" value="GDHRDH"/>
</dbReference>
<comment type="pathway">
    <text evidence="2">Lipid metabolism; sphingolipid metabolism.</text>
</comment>
<dbReference type="InterPro" id="IPR036291">
    <property type="entry name" value="NAD(P)-bd_dom_sf"/>
</dbReference>
<dbReference type="PROSITE" id="PS00061">
    <property type="entry name" value="ADH_SHORT"/>
    <property type="match status" value="1"/>
</dbReference>
<keyword evidence="4" id="KW-0547">Nucleotide-binding</keyword>
<keyword evidence="14" id="KW-1185">Reference proteome</keyword>
<keyword evidence="5" id="KW-0256">Endoplasmic reticulum</keyword>
<evidence type="ECO:0000256" key="2">
    <source>
        <dbReference type="ARBA" id="ARBA00004760"/>
    </source>
</evidence>
<organism evidence="13 14">
    <name type="scientific">Periconia macrospinosa</name>
    <dbReference type="NCBI Taxonomy" id="97972"/>
    <lineage>
        <taxon>Eukaryota</taxon>
        <taxon>Fungi</taxon>
        <taxon>Dikarya</taxon>
        <taxon>Ascomycota</taxon>
        <taxon>Pezizomycotina</taxon>
        <taxon>Dothideomycetes</taxon>
        <taxon>Pleosporomycetidae</taxon>
        <taxon>Pleosporales</taxon>
        <taxon>Massarineae</taxon>
        <taxon>Periconiaceae</taxon>
        <taxon>Periconia</taxon>
    </lineage>
</organism>
<evidence type="ECO:0000256" key="9">
    <source>
        <dbReference type="ARBA" id="ARBA00023098"/>
    </source>
</evidence>
<reference evidence="13 14" key="1">
    <citation type="journal article" date="2018" name="Sci. Rep.">
        <title>Comparative genomics provides insights into the lifestyle and reveals functional heterogeneity of dark septate endophytic fungi.</title>
        <authorList>
            <person name="Knapp D.G."/>
            <person name="Nemeth J.B."/>
            <person name="Barry K."/>
            <person name="Hainaut M."/>
            <person name="Henrissat B."/>
            <person name="Johnson J."/>
            <person name="Kuo A."/>
            <person name="Lim J.H.P."/>
            <person name="Lipzen A."/>
            <person name="Nolan M."/>
            <person name="Ohm R.A."/>
            <person name="Tamas L."/>
            <person name="Grigoriev I.V."/>
            <person name="Spatafora J.W."/>
            <person name="Nagy L.G."/>
            <person name="Kovacs G.M."/>
        </authorList>
    </citation>
    <scope>NUCLEOTIDE SEQUENCE [LARGE SCALE GENOMIC DNA]</scope>
    <source>
        <strain evidence="13 14">DSE2036</strain>
    </source>
</reference>
<dbReference type="EMBL" id="KZ805300">
    <property type="protein sequence ID" value="PVI08594.1"/>
    <property type="molecule type" value="Genomic_DNA"/>
</dbReference>
<sequence length="345" mass="37500">MGFFSRSDQFQVEGLTVLLTGASQGMGLEVAKILAQRGAHVVLVARNSEKLQTAKDQVQALAKNPASQRFHAISADVAIESENVRLLHEATVWNHGRTPEIVWANAGSSTPGLFLDTSMATLRSQMDVNYWAAAYLAHHTLRAWLYPDSPYKADDSKANPQPPRHLIFTSSVLSCINVAGYCGYSAAKSAMKSLSDGLRMEANVYNGARRATNHPNGQQPAPFDVQVQCIFPATITSPGHANEQLTKPGVTKKIEEGDDEQSSYEAAIGAIKGLDAGKYSTSTTFKGHLMRTSGMGAAPRDSVIFDTLAQLIASIIWLFLSPSWESTVWNWGKTHGMEKHKPNSI</sequence>
<comment type="catalytic activity">
    <reaction evidence="12">
        <text>sphinganine + NADP(+) = 3-oxosphinganine + NADPH + H(+)</text>
        <dbReference type="Rhea" id="RHEA:22640"/>
        <dbReference type="ChEBI" id="CHEBI:15378"/>
        <dbReference type="ChEBI" id="CHEBI:57783"/>
        <dbReference type="ChEBI" id="CHEBI:57817"/>
        <dbReference type="ChEBI" id="CHEBI:58299"/>
        <dbReference type="ChEBI" id="CHEBI:58349"/>
        <dbReference type="EC" id="1.1.1.102"/>
    </reaction>
    <physiologicalReaction direction="right-to-left" evidence="12">
        <dbReference type="Rhea" id="RHEA:22642"/>
    </physiologicalReaction>
</comment>
<dbReference type="Pfam" id="PF00106">
    <property type="entry name" value="adh_short"/>
    <property type="match status" value="1"/>
</dbReference>
<evidence type="ECO:0000256" key="10">
    <source>
        <dbReference type="ARBA" id="ARBA00026112"/>
    </source>
</evidence>
<dbReference type="AlphaFoldDB" id="A0A2V1EFR6"/>
<dbReference type="PANTHER" id="PTHR43550:SF3">
    <property type="entry name" value="3-KETODIHYDROSPHINGOSINE REDUCTASE"/>
    <property type="match status" value="1"/>
</dbReference>
<comment type="pathway">
    <text evidence="3">Sphingolipid metabolism.</text>
</comment>
<dbReference type="GO" id="GO:0047560">
    <property type="term" value="F:3-dehydrosphinganine reductase activity"/>
    <property type="evidence" value="ECO:0007669"/>
    <property type="project" value="UniProtKB-EC"/>
</dbReference>
<keyword evidence="7" id="KW-0746">Sphingolipid metabolism</keyword>
<keyword evidence="6" id="KW-0521">NADP</keyword>
<evidence type="ECO:0000256" key="1">
    <source>
        <dbReference type="ARBA" id="ARBA00004240"/>
    </source>
</evidence>
<comment type="function">
    <text evidence="11">Catalyzes the reduction of 3'-oxosphinganine (3-ketodihydrosphingosine/KDS) to sphinganine (dihydrosphingosine/DHS), the second step of de novo sphingolipid biosynthesis.</text>
</comment>
<dbReference type="Proteomes" id="UP000244855">
    <property type="component" value="Unassembled WGS sequence"/>
</dbReference>
<gene>
    <name evidence="13" type="ORF">DM02DRAFT_548996</name>
</gene>
<evidence type="ECO:0000256" key="5">
    <source>
        <dbReference type="ARBA" id="ARBA00022824"/>
    </source>
</evidence>
<dbReference type="GO" id="GO:0005789">
    <property type="term" value="C:endoplasmic reticulum membrane"/>
    <property type="evidence" value="ECO:0007669"/>
    <property type="project" value="TreeGrafter"/>
</dbReference>